<sequence>MKKYNIIVPVLTWLVAILILIFSLFQLQGDARTINYTGFVRGGTQRLIKKELEGHPDDELLNRMDIVLYELETGKGPDNLKKNTDPYFQEHLEKMRKQWDEIVENIYEVREGKNNDLYALSEDFFNYANETVDLAERLSSQKLLLSVFILVAYLIISTTLIIYFSKKRQETYKNLYYIDTLTGIYNLVAFKEKLIVLLTRELHSYAIIYFDIDNLKYINDTYGYQFGDEVLQIIAQTLEQNYSLAAHVNADNFILACEPGDQVDQLRATLHKSIENQLGKAIADCLTYSVGIYVTNPSTTLQINSIIDKANIAHKQCRDIGKSATAYYDHDLVAKLDRENQMQKEMDDAIKNEEFKVYLQPKFYIHDTTLMGAEALVRWQSKSLGFMPPDCFIPFFEKNGRILHLDFYMLKHVCMLLKDLLKDDQAFPIAVNFSRVTMNNEHFYDAFHHIVDNYQIPYQYIEIEVIESAFNEISERVTVMLQTLRKEGFKITMDDFGSGYSSLNHLSSLPLDVIKIDRDFLNTDKKLDQIRNIILCVVELSHIMNLKVVCEGVETPEHVQLLKEVHCDYAQGYFFEKPIPVDAFVEKYCKK</sequence>
<keyword evidence="1" id="KW-0472">Membrane</keyword>
<feature type="domain" description="GGDEF" evidence="3">
    <location>
        <begin position="203"/>
        <end position="330"/>
    </location>
</feature>
<dbReference type="Pfam" id="PF00563">
    <property type="entry name" value="EAL"/>
    <property type="match status" value="1"/>
</dbReference>
<gene>
    <name evidence="4" type="ORF">LQE99_06780</name>
</gene>
<evidence type="ECO:0000313" key="4">
    <source>
        <dbReference type="EMBL" id="MCH4284833.1"/>
    </source>
</evidence>
<dbReference type="EMBL" id="JAKVPQ010000004">
    <property type="protein sequence ID" value="MCH4284833.1"/>
    <property type="molecule type" value="Genomic_DNA"/>
</dbReference>
<reference evidence="4 5" key="1">
    <citation type="submission" date="2022-02" db="EMBL/GenBank/DDBJ databases">
        <title>Genome of Erysipelotrichaceae sp. nov. NSJ-176 isolated from human feces.</title>
        <authorList>
            <person name="Abdugheni R."/>
        </authorList>
    </citation>
    <scope>NUCLEOTIDE SEQUENCE [LARGE SCALE GENOMIC DNA]</scope>
    <source>
        <strain evidence="4 5">NSJ-176</strain>
    </source>
</reference>
<proteinExistence type="predicted"/>
<dbReference type="Pfam" id="PF00990">
    <property type="entry name" value="GGDEF"/>
    <property type="match status" value="1"/>
</dbReference>
<dbReference type="InterPro" id="IPR001633">
    <property type="entry name" value="EAL_dom"/>
</dbReference>
<dbReference type="PROSITE" id="PS50887">
    <property type="entry name" value="GGDEF"/>
    <property type="match status" value="1"/>
</dbReference>
<dbReference type="Proteomes" id="UP001202402">
    <property type="component" value="Unassembled WGS sequence"/>
</dbReference>
<keyword evidence="1" id="KW-0812">Transmembrane</keyword>
<dbReference type="NCBIfam" id="TIGR00254">
    <property type="entry name" value="GGDEF"/>
    <property type="match status" value="1"/>
</dbReference>
<dbReference type="SMART" id="SM00267">
    <property type="entry name" value="GGDEF"/>
    <property type="match status" value="1"/>
</dbReference>
<evidence type="ECO:0000259" key="3">
    <source>
        <dbReference type="PROSITE" id="PS50887"/>
    </source>
</evidence>
<name>A0ABS9R6P1_9FIRM</name>
<dbReference type="InterPro" id="IPR050706">
    <property type="entry name" value="Cyclic-di-GMP_PDE-like"/>
</dbReference>
<dbReference type="InterPro" id="IPR000160">
    <property type="entry name" value="GGDEF_dom"/>
</dbReference>
<keyword evidence="5" id="KW-1185">Reference proteome</keyword>
<dbReference type="Gene3D" id="3.30.70.270">
    <property type="match status" value="1"/>
</dbReference>
<protein>
    <submittedName>
        <fullName evidence="4">EAL domain-containing protein</fullName>
    </submittedName>
</protein>
<dbReference type="RefSeq" id="WP_117452719.1">
    <property type="nucleotide sequence ID" value="NZ_JAKVPQ010000004.1"/>
</dbReference>
<evidence type="ECO:0000313" key="5">
    <source>
        <dbReference type="Proteomes" id="UP001202402"/>
    </source>
</evidence>
<feature type="transmembrane region" description="Helical" evidence="1">
    <location>
        <begin position="143"/>
        <end position="164"/>
    </location>
</feature>
<dbReference type="PANTHER" id="PTHR33121:SF70">
    <property type="entry name" value="SIGNALING PROTEIN YKOW"/>
    <property type="match status" value="1"/>
</dbReference>
<dbReference type="InterPro" id="IPR035919">
    <property type="entry name" value="EAL_sf"/>
</dbReference>
<feature type="transmembrane region" description="Helical" evidence="1">
    <location>
        <begin position="6"/>
        <end position="25"/>
    </location>
</feature>
<evidence type="ECO:0000259" key="2">
    <source>
        <dbReference type="PROSITE" id="PS50883"/>
    </source>
</evidence>
<dbReference type="SMART" id="SM00052">
    <property type="entry name" value="EAL"/>
    <property type="match status" value="1"/>
</dbReference>
<accession>A0ABS9R6P1</accession>
<dbReference type="InterPro" id="IPR029787">
    <property type="entry name" value="Nucleotide_cyclase"/>
</dbReference>
<dbReference type="PROSITE" id="PS50883">
    <property type="entry name" value="EAL"/>
    <property type="match status" value="1"/>
</dbReference>
<dbReference type="CDD" id="cd01949">
    <property type="entry name" value="GGDEF"/>
    <property type="match status" value="1"/>
</dbReference>
<dbReference type="CDD" id="cd01948">
    <property type="entry name" value="EAL"/>
    <property type="match status" value="1"/>
</dbReference>
<feature type="domain" description="EAL" evidence="2">
    <location>
        <begin position="339"/>
        <end position="591"/>
    </location>
</feature>
<comment type="caution">
    <text evidence="4">The sequence shown here is derived from an EMBL/GenBank/DDBJ whole genome shotgun (WGS) entry which is preliminary data.</text>
</comment>
<dbReference type="Gene3D" id="3.20.20.450">
    <property type="entry name" value="EAL domain"/>
    <property type="match status" value="1"/>
</dbReference>
<evidence type="ECO:0000256" key="1">
    <source>
        <dbReference type="SAM" id="Phobius"/>
    </source>
</evidence>
<dbReference type="SUPFAM" id="SSF55073">
    <property type="entry name" value="Nucleotide cyclase"/>
    <property type="match status" value="1"/>
</dbReference>
<dbReference type="PANTHER" id="PTHR33121">
    <property type="entry name" value="CYCLIC DI-GMP PHOSPHODIESTERASE PDEF"/>
    <property type="match status" value="1"/>
</dbReference>
<organism evidence="4 5">
    <name type="scientific">Amedibacillus hominis</name>
    <dbReference type="NCBI Taxonomy" id="2897776"/>
    <lineage>
        <taxon>Bacteria</taxon>
        <taxon>Bacillati</taxon>
        <taxon>Bacillota</taxon>
        <taxon>Erysipelotrichia</taxon>
        <taxon>Erysipelotrichales</taxon>
        <taxon>Erysipelotrichaceae</taxon>
        <taxon>Amedibacillus</taxon>
    </lineage>
</organism>
<dbReference type="SUPFAM" id="SSF141868">
    <property type="entry name" value="EAL domain-like"/>
    <property type="match status" value="1"/>
</dbReference>
<dbReference type="InterPro" id="IPR043128">
    <property type="entry name" value="Rev_trsase/Diguanyl_cyclase"/>
</dbReference>
<keyword evidence="1" id="KW-1133">Transmembrane helix</keyword>